<dbReference type="PANTHER" id="PTHR34561:SF1">
    <property type="entry name" value="NADH DEHYDROGENASE [UBIQUINONE] 1 ALPHA SUBCOMPLEX ASSEMBLY FACTOR 8"/>
    <property type="match status" value="1"/>
</dbReference>
<comment type="caution">
    <text evidence="1">The sequence shown here is derived from an EMBL/GenBank/DDBJ whole genome shotgun (WGS) entry which is preliminary data.</text>
</comment>
<evidence type="ECO:0000313" key="2">
    <source>
        <dbReference type="Proteomes" id="UP001557470"/>
    </source>
</evidence>
<accession>A0ABD0XAK7</accession>
<dbReference type="EMBL" id="JAGEUA010000004">
    <property type="protein sequence ID" value="KAL0983982.1"/>
    <property type="molecule type" value="Genomic_DNA"/>
</dbReference>
<reference evidence="1 2" key="1">
    <citation type="submission" date="2024-06" db="EMBL/GenBank/DDBJ databases">
        <authorList>
            <person name="Pan Q."/>
            <person name="Wen M."/>
            <person name="Jouanno E."/>
            <person name="Zahm M."/>
            <person name="Klopp C."/>
            <person name="Cabau C."/>
            <person name="Louis A."/>
            <person name="Berthelot C."/>
            <person name="Parey E."/>
            <person name="Roest Crollius H."/>
            <person name="Montfort J."/>
            <person name="Robinson-Rechavi M."/>
            <person name="Bouchez O."/>
            <person name="Lampietro C."/>
            <person name="Lopez Roques C."/>
            <person name="Donnadieu C."/>
            <person name="Postlethwait J."/>
            <person name="Bobe J."/>
            <person name="Verreycken H."/>
            <person name="Guiguen Y."/>
        </authorList>
    </citation>
    <scope>NUCLEOTIDE SEQUENCE [LARGE SCALE GENOMIC DNA]</scope>
    <source>
        <strain evidence="1">Up_M1</strain>
        <tissue evidence="1">Testis</tissue>
    </source>
</reference>
<sequence length="110" mass="12378">KHGAVYVLGDPVFIDCLCSFFFHCERPIKRSSLQLLTQLIMSGTNVWTRSRDRMRQFPELFAQCAGEAAAYGKCVTSTTTGRQDLKKDMCIKEFDALKTCFVTSAKKGVK</sequence>
<proteinExistence type="predicted"/>
<feature type="non-terminal residue" evidence="1">
    <location>
        <position position="1"/>
    </location>
</feature>
<organism evidence="1 2">
    <name type="scientific">Umbra pygmaea</name>
    <name type="common">Eastern mudminnow</name>
    <dbReference type="NCBI Taxonomy" id="75934"/>
    <lineage>
        <taxon>Eukaryota</taxon>
        <taxon>Metazoa</taxon>
        <taxon>Chordata</taxon>
        <taxon>Craniata</taxon>
        <taxon>Vertebrata</taxon>
        <taxon>Euteleostomi</taxon>
        <taxon>Actinopterygii</taxon>
        <taxon>Neopterygii</taxon>
        <taxon>Teleostei</taxon>
        <taxon>Protacanthopterygii</taxon>
        <taxon>Esociformes</taxon>
        <taxon>Umbridae</taxon>
        <taxon>Umbra</taxon>
    </lineage>
</organism>
<protein>
    <recommendedName>
        <fullName evidence="3">NADH:ubiquinone oxidoreductase complex assembly factor 8</fullName>
    </recommendedName>
</protein>
<dbReference type="AlphaFoldDB" id="A0ABD0XAK7"/>
<gene>
    <name evidence="1" type="ORF">UPYG_G00135500</name>
</gene>
<dbReference type="PANTHER" id="PTHR34561">
    <property type="entry name" value="NADH DEHYDROGENASE [UBIQUINONE] 1 ALPHA SUBCOMPLEX ASSEMBLY FACTOR 8"/>
    <property type="match status" value="1"/>
</dbReference>
<evidence type="ECO:0000313" key="1">
    <source>
        <dbReference type="EMBL" id="KAL0983982.1"/>
    </source>
</evidence>
<name>A0ABD0XAK7_UMBPY</name>
<evidence type="ECO:0008006" key="3">
    <source>
        <dbReference type="Google" id="ProtNLM"/>
    </source>
</evidence>
<keyword evidence="2" id="KW-1185">Reference proteome</keyword>
<dbReference type="InterPro" id="IPR034595">
    <property type="entry name" value="NDUFAF8"/>
</dbReference>
<dbReference type="Proteomes" id="UP001557470">
    <property type="component" value="Unassembled WGS sequence"/>
</dbReference>